<dbReference type="HOGENOM" id="CLU_2995346_0_0_12"/>
<name>S5ZRW7_9SPIR</name>
<sequence length="57" mass="6632">MQRFFIFFIENFCAAVILNLTINPIPFIEVKRFFIYAAGYLNIASSPYNCILTDFTV</sequence>
<evidence type="ECO:0000313" key="1">
    <source>
        <dbReference type="EMBL" id="AGT42795.1"/>
    </source>
</evidence>
<reference evidence="1 2" key="1">
    <citation type="journal article" date="2013" name="PLoS ONE">
        <title>Genome-Wide Relatedness of Treponema pedis, from Gingiva and Necrotic Skin Lesions of Pigs, with the Human Oral Pathogen Treponema denticola.</title>
        <authorList>
            <person name="Svartstrom O."/>
            <person name="Mushtaq M."/>
            <person name="Pringle M."/>
            <person name="Segerman B."/>
        </authorList>
    </citation>
    <scope>NUCLEOTIDE SEQUENCE [LARGE SCALE GENOMIC DNA]</scope>
    <source>
        <strain evidence="1">T A4</strain>
    </source>
</reference>
<dbReference type="STRING" id="1291379.TPE_0299"/>
<dbReference type="PATRIC" id="fig|1291379.3.peg.298"/>
<proteinExistence type="predicted"/>
<gene>
    <name evidence="1" type="ORF">TPE_0299</name>
</gene>
<evidence type="ECO:0000313" key="2">
    <source>
        <dbReference type="Proteomes" id="UP000015620"/>
    </source>
</evidence>
<dbReference type="KEGG" id="tped:TPE_0299"/>
<keyword evidence="2" id="KW-1185">Reference proteome</keyword>
<organism evidence="1 2">
    <name type="scientific">Treponema pedis str. T A4</name>
    <dbReference type="NCBI Taxonomy" id="1291379"/>
    <lineage>
        <taxon>Bacteria</taxon>
        <taxon>Pseudomonadati</taxon>
        <taxon>Spirochaetota</taxon>
        <taxon>Spirochaetia</taxon>
        <taxon>Spirochaetales</taxon>
        <taxon>Treponemataceae</taxon>
        <taxon>Treponema</taxon>
    </lineage>
</organism>
<accession>S5ZRW7</accession>
<dbReference type="Proteomes" id="UP000015620">
    <property type="component" value="Chromosome"/>
</dbReference>
<protein>
    <submittedName>
        <fullName evidence="1">Uncharacterized protein</fullName>
    </submittedName>
</protein>
<dbReference type="AlphaFoldDB" id="S5ZRW7"/>
<dbReference type="EMBL" id="CP004120">
    <property type="protein sequence ID" value="AGT42795.1"/>
    <property type="molecule type" value="Genomic_DNA"/>
</dbReference>